<reference evidence="1" key="1">
    <citation type="submission" date="2023-03" db="EMBL/GenBank/DDBJ databases">
        <title>Chromosome-level genomes of two armyworms, Mythimna separata and Mythimna loreyi, provide insights into the biosynthesis and reception of sex pheromones.</title>
        <authorList>
            <person name="Zhao H."/>
        </authorList>
    </citation>
    <scope>NUCLEOTIDE SEQUENCE</scope>
    <source>
        <strain evidence="1">BeijingLab</strain>
    </source>
</reference>
<gene>
    <name evidence="1" type="ORF">PYW08_003958</name>
</gene>
<organism evidence="1 2">
    <name type="scientific">Mythimna loreyi</name>
    <dbReference type="NCBI Taxonomy" id="667449"/>
    <lineage>
        <taxon>Eukaryota</taxon>
        <taxon>Metazoa</taxon>
        <taxon>Ecdysozoa</taxon>
        <taxon>Arthropoda</taxon>
        <taxon>Hexapoda</taxon>
        <taxon>Insecta</taxon>
        <taxon>Pterygota</taxon>
        <taxon>Neoptera</taxon>
        <taxon>Endopterygota</taxon>
        <taxon>Lepidoptera</taxon>
        <taxon>Glossata</taxon>
        <taxon>Ditrysia</taxon>
        <taxon>Noctuoidea</taxon>
        <taxon>Noctuidae</taxon>
        <taxon>Noctuinae</taxon>
        <taxon>Hadenini</taxon>
        <taxon>Mythimna</taxon>
    </lineage>
</organism>
<comment type="caution">
    <text evidence="1">The sequence shown here is derived from an EMBL/GenBank/DDBJ whole genome shotgun (WGS) entry which is preliminary data.</text>
</comment>
<sequence length="871" mass="97562">MKTLVVVSALVALAIAAPALPGEGLDSMDRTHDLHLQAQSSLSDTLKREKKSSETSTTSISNNGVPSSELQNVHIDAGVSTPTGRSFTLKKPLIVKKKYGYQVYRDSEEEKAQADSSESCGRQVKVKFCNEDKLRTSVTGSAHDGSDIHTAEDDVKLSIKMAKEAVENLQRDLKKMEMKTEMKTAHESQSDTELHEDIEVARQALKHIHDNFGTLESMSLHATTTRNSEDMHDVHVTVAKTEEERMAQWKEAMENIHRNVEIAKSLEDSYIDAVTADKFLPALPSKKPEKATTMADKTEENGKSETRKEKQAAEETILNKDTNEHLSEHNVEDDMKTAPSEMIEVHLDHIKNQEPLRSENQKIHEQEKSAEMKLEDHHIITENKDLLNKEIIDHHLQEKRSDVNMDMLTDQSEHHITQVPSMRAVDDSTEIKLDEEKISTFKTSENTPLTPIATSTIIKPLALDAFSEHQKNAEEITLEDKTEHHLEQAKSDDDGMIDFLAKSVDHLDQDKRQKEESHKENLLEMAKAAENLKPEHGEHLTETWNMKPMEAVEIKHLDSTPKFADQLVHTHVHNLGENNQNVMLAKSMDHTSILDHQTQQMMKHAELSSVETSPEMKAAEEHLHHLQHLHNAHWANEHRPLDHLSSMKAAEDFENELRMAHGHAHGHGIMSEHTRDHLRNSHLGQHGQIPTKMGISHDFNMGSHVSSHAHQPSRYHHNSMHSQMHDMSAMGMHSNFHPSMRDAMEGLGSEHMFRWKPVQESARVAYGSGLSSSASSGLSTGAVGVFPNANIGGCGIPLLLSCSPSVVSGSLAKPHSAGPSSYSAPSYRTEEDFGFHNKRDVKKTSDVRTSNGLRSPTILKQKNSITVEKTM</sequence>
<dbReference type="EMBL" id="CM056791">
    <property type="protein sequence ID" value="KAJ8725775.1"/>
    <property type="molecule type" value="Genomic_DNA"/>
</dbReference>
<name>A0ACC2QU30_9NEOP</name>
<accession>A0ACC2QU30</accession>
<protein>
    <submittedName>
        <fullName evidence="1">Uncharacterized protein</fullName>
    </submittedName>
</protein>
<dbReference type="Proteomes" id="UP001231649">
    <property type="component" value="Chromosome 15"/>
</dbReference>
<keyword evidence="2" id="KW-1185">Reference proteome</keyword>
<evidence type="ECO:0000313" key="2">
    <source>
        <dbReference type="Proteomes" id="UP001231649"/>
    </source>
</evidence>
<proteinExistence type="predicted"/>
<evidence type="ECO:0000313" key="1">
    <source>
        <dbReference type="EMBL" id="KAJ8725775.1"/>
    </source>
</evidence>